<dbReference type="EMBL" id="JBHFFA010000001">
    <property type="protein sequence ID" value="KAL2650557.1"/>
    <property type="molecule type" value="Genomic_DNA"/>
</dbReference>
<evidence type="ECO:0000313" key="2">
    <source>
        <dbReference type="EMBL" id="KAL2650557.1"/>
    </source>
</evidence>
<gene>
    <name evidence="2" type="ORF">R1flu_018685</name>
</gene>
<protein>
    <submittedName>
        <fullName evidence="2">Uncharacterized protein</fullName>
    </submittedName>
</protein>
<evidence type="ECO:0000256" key="1">
    <source>
        <dbReference type="SAM" id="MobiDB-lite"/>
    </source>
</evidence>
<dbReference type="PANTHER" id="PTHR37194">
    <property type="entry name" value="T2E6.7-RELATED"/>
    <property type="match status" value="1"/>
</dbReference>
<comment type="caution">
    <text evidence="2">The sequence shown here is derived from an EMBL/GenBank/DDBJ whole genome shotgun (WGS) entry which is preliminary data.</text>
</comment>
<proteinExistence type="predicted"/>
<name>A0ABD1ZHL2_9MARC</name>
<keyword evidence="3" id="KW-1185">Reference proteome</keyword>
<feature type="compositionally biased region" description="Acidic residues" evidence="1">
    <location>
        <begin position="61"/>
        <end position="84"/>
    </location>
</feature>
<accession>A0ABD1ZHL2</accession>
<evidence type="ECO:0000313" key="3">
    <source>
        <dbReference type="Proteomes" id="UP001605036"/>
    </source>
</evidence>
<dbReference type="AlphaFoldDB" id="A0ABD1ZHL2"/>
<dbReference type="Proteomes" id="UP001605036">
    <property type="component" value="Unassembled WGS sequence"/>
</dbReference>
<dbReference type="PANTHER" id="PTHR37194:SF2">
    <property type="entry name" value="T2E6.7-RELATED"/>
    <property type="match status" value="1"/>
</dbReference>
<sequence>MGVEGGGTVVASAVIVLGTEDQLSTSVGPECGRLSAALVQLKEECMKFLGSFLIRQNTPLEEPDEVLEESLSGDDDEGEILEEEEKSKARS</sequence>
<feature type="region of interest" description="Disordered" evidence="1">
    <location>
        <begin position="59"/>
        <end position="91"/>
    </location>
</feature>
<reference evidence="2 3" key="1">
    <citation type="submission" date="2024-09" db="EMBL/GenBank/DDBJ databases">
        <title>Chromosome-scale assembly of Riccia fluitans.</title>
        <authorList>
            <person name="Paukszto L."/>
            <person name="Sawicki J."/>
            <person name="Karawczyk K."/>
            <person name="Piernik-Szablinska J."/>
            <person name="Szczecinska M."/>
            <person name="Mazdziarz M."/>
        </authorList>
    </citation>
    <scope>NUCLEOTIDE SEQUENCE [LARGE SCALE GENOMIC DNA]</scope>
    <source>
        <strain evidence="2">Rf_01</strain>
        <tissue evidence="2">Aerial parts of the thallus</tissue>
    </source>
</reference>
<organism evidence="2 3">
    <name type="scientific">Riccia fluitans</name>
    <dbReference type="NCBI Taxonomy" id="41844"/>
    <lineage>
        <taxon>Eukaryota</taxon>
        <taxon>Viridiplantae</taxon>
        <taxon>Streptophyta</taxon>
        <taxon>Embryophyta</taxon>
        <taxon>Marchantiophyta</taxon>
        <taxon>Marchantiopsida</taxon>
        <taxon>Marchantiidae</taxon>
        <taxon>Marchantiales</taxon>
        <taxon>Ricciaceae</taxon>
        <taxon>Riccia</taxon>
    </lineage>
</organism>